<dbReference type="Proteomes" id="UP000325211">
    <property type="component" value="Chromosome"/>
</dbReference>
<feature type="domain" description="Aminoglycoside phosphotransferase" evidence="1">
    <location>
        <begin position="5"/>
        <end position="191"/>
    </location>
</feature>
<evidence type="ECO:0000313" key="3">
    <source>
        <dbReference type="Proteomes" id="UP000325211"/>
    </source>
</evidence>
<dbReference type="InterPro" id="IPR002575">
    <property type="entry name" value="Aminoglycoside_PTrfase"/>
</dbReference>
<dbReference type="EMBL" id="CP029190">
    <property type="protein sequence ID" value="QES51993.1"/>
    <property type="molecule type" value="Genomic_DNA"/>
</dbReference>
<evidence type="ECO:0000259" key="1">
    <source>
        <dbReference type="Pfam" id="PF01636"/>
    </source>
</evidence>
<organism evidence="2 3">
    <name type="scientific">Streptomyces venezuelae</name>
    <dbReference type="NCBI Taxonomy" id="54571"/>
    <lineage>
        <taxon>Bacteria</taxon>
        <taxon>Bacillati</taxon>
        <taxon>Actinomycetota</taxon>
        <taxon>Actinomycetes</taxon>
        <taxon>Kitasatosporales</taxon>
        <taxon>Streptomycetaceae</taxon>
        <taxon>Streptomyces</taxon>
    </lineage>
</organism>
<dbReference type="RefSeq" id="WP_150211731.1">
    <property type="nucleotide sequence ID" value="NZ_CP029190.1"/>
</dbReference>
<dbReference type="Gene3D" id="3.90.1200.10">
    <property type="match status" value="1"/>
</dbReference>
<name>A0A5P2DB91_STRVZ</name>
<dbReference type="AlphaFoldDB" id="A0A5P2DB91"/>
<accession>A0A5P2DB91</accession>
<gene>
    <name evidence="2" type="ORF">DEJ50_33380</name>
</gene>
<proteinExistence type="predicted"/>
<sequence length="241" mass="26137">MTFAKKYPRPQHAAQAAAHHAWLDCLGVPVPRLVARHADTLEFEHVIGRHVAPADLPAIARLLGVAHTTAHHQHLSAARLDHDHALPGVVLPSFTDTRAARVRQLLETGSVPDPALTADQAAELIHSAVDEPAAFYKDANPRNFLITPDAITVVDFDDLTLAPFGYDLAKLIVTTAMTHGPIPAALTTQTLTAYNDTAAHPCNTTRLADWMEIHHILTSPYTGRNGYTHSWHTLRPAGGNS</sequence>
<dbReference type="OrthoDB" id="4553308at2"/>
<protein>
    <recommendedName>
        <fullName evidence="1">Aminoglycoside phosphotransferase domain-containing protein</fullName>
    </recommendedName>
</protein>
<evidence type="ECO:0000313" key="2">
    <source>
        <dbReference type="EMBL" id="QES51993.1"/>
    </source>
</evidence>
<dbReference type="InterPro" id="IPR011009">
    <property type="entry name" value="Kinase-like_dom_sf"/>
</dbReference>
<dbReference type="Pfam" id="PF01636">
    <property type="entry name" value="APH"/>
    <property type="match status" value="1"/>
</dbReference>
<reference evidence="2 3" key="1">
    <citation type="submission" date="2018-05" db="EMBL/GenBank/DDBJ databases">
        <title>Streptomyces venezuelae.</title>
        <authorList>
            <person name="Kim W."/>
            <person name="Lee N."/>
            <person name="Cho B.-K."/>
        </authorList>
    </citation>
    <scope>NUCLEOTIDE SEQUENCE [LARGE SCALE GENOMIC DNA]</scope>
    <source>
        <strain evidence="2 3">ATCC 21782</strain>
    </source>
</reference>
<dbReference type="SUPFAM" id="SSF56112">
    <property type="entry name" value="Protein kinase-like (PK-like)"/>
    <property type="match status" value="1"/>
</dbReference>